<feature type="transmembrane region" description="Helical" evidence="1">
    <location>
        <begin position="120"/>
        <end position="140"/>
    </location>
</feature>
<name>X0W9M0_9ZZZZ</name>
<protein>
    <submittedName>
        <fullName evidence="2">Uncharacterized protein</fullName>
    </submittedName>
</protein>
<reference evidence="2" key="1">
    <citation type="journal article" date="2014" name="Front. Microbiol.">
        <title>High frequency of phylogenetically diverse reductive dehalogenase-homologous genes in deep subseafloor sedimentary metagenomes.</title>
        <authorList>
            <person name="Kawai M."/>
            <person name="Futagami T."/>
            <person name="Toyoda A."/>
            <person name="Takaki Y."/>
            <person name="Nishi S."/>
            <person name="Hori S."/>
            <person name="Arai W."/>
            <person name="Tsubouchi T."/>
            <person name="Morono Y."/>
            <person name="Uchiyama I."/>
            <person name="Ito T."/>
            <person name="Fujiyama A."/>
            <person name="Inagaki F."/>
            <person name="Takami H."/>
        </authorList>
    </citation>
    <scope>NUCLEOTIDE SEQUENCE</scope>
    <source>
        <strain evidence="2">Expedition CK06-06</strain>
    </source>
</reference>
<evidence type="ECO:0000313" key="2">
    <source>
        <dbReference type="EMBL" id="GAG27335.1"/>
    </source>
</evidence>
<feature type="transmembrane region" description="Helical" evidence="1">
    <location>
        <begin position="65"/>
        <end position="88"/>
    </location>
</feature>
<accession>X0W9M0</accession>
<sequence length="146" mass="16243">MPNNDRLGKSAHITDEDRFWMKTMSEMAGKSIDSIEAAAKQLVTMITVVEGVYAAGLVFKANSAVMLFIIGLPFILWLVSLFFALQVFKSKKYPYFSKSPSLAKNTFYEIADYKQKHLDWAYATFAVSFIIAIATIVYGLCTGSVG</sequence>
<keyword evidence="1" id="KW-1133">Transmembrane helix</keyword>
<gene>
    <name evidence="2" type="ORF">S01H1_50175</name>
</gene>
<organism evidence="2">
    <name type="scientific">marine sediment metagenome</name>
    <dbReference type="NCBI Taxonomy" id="412755"/>
    <lineage>
        <taxon>unclassified sequences</taxon>
        <taxon>metagenomes</taxon>
        <taxon>ecological metagenomes</taxon>
    </lineage>
</organism>
<keyword evidence="1" id="KW-0812">Transmembrane</keyword>
<proteinExistence type="predicted"/>
<dbReference type="EMBL" id="BARS01032319">
    <property type="protein sequence ID" value="GAG27335.1"/>
    <property type="molecule type" value="Genomic_DNA"/>
</dbReference>
<evidence type="ECO:0000256" key="1">
    <source>
        <dbReference type="SAM" id="Phobius"/>
    </source>
</evidence>
<comment type="caution">
    <text evidence="2">The sequence shown here is derived from an EMBL/GenBank/DDBJ whole genome shotgun (WGS) entry which is preliminary data.</text>
</comment>
<dbReference type="AlphaFoldDB" id="X0W9M0"/>
<keyword evidence="1" id="KW-0472">Membrane</keyword>
<feature type="transmembrane region" description="Helical" evidence="1">
    <location>
        <begin position="42"/>
        <end position="59"/>
    </location>
</feature>